<evidence type="ECO:0000256" key="3">
    <source>
        <dbReference type="ARBA" id="ARBA00022722"/>
    </source>
</evidence>
<protein>
    <submittedName>
        <fullName evidence="10">Endonuclease/exonuclease/phosphatase family protein</fullName>
    </submittedName>
</protein>
<name>A0A7D3UT24_9VIRU</name>
<keyword evidence="5" id="KW-0227">DNA damage</keyword>
<dbReference type="GO" id="GO:0016787">
    <property type="term" value="F:hydrolase activity"/>
    <property type="evidence" value="ECO:0007669"/>
    <property type="project" value="UniProtKB-KW"/>
</dbReference>
<dbReference type="InterPro" id="IPR051547">
    <property type="entry name" value="TDP2-like"/>
</dbReference>
<evidence type="ECO:0000256" key="8">
    <source>
        <dbReference type="ARBA" id="ARBA00023204"/>
    </source>
</evidence>
<dbReference type="InterPro" id="IPR005135">
    <property type="entry name" value="Endo/exonuclease/phosphatase"/>
</dbReference>
<organism evidence="10 11">
    <name type="scientific">Fadolivirus FV1/VV64</name>
    <dbReference type="NCBI Taxonomy" id="3070911"/>
    <lineage>
        <taxon>Viruses</taxon>
        <taxon>Varidnaviria</taxon>
        <taxon>Bamfordvirae</taxon>
        <taxon>Nucleocytoviricota</taxon>
        <taxon>Megaviricetes</taxon>
        <taxon>Imitervirales</taxon>
        <taxon>Mimiviridae</taxon>
        <taxon>Klosneuvirinae</taxon>
        <taxon>Fadolivirus</taxon>
        <taxon>Fadolivirus algeromassiliense</taxon>
    </lineage>
</organism>
<evidence type="ECO:0000256" key="6">
    <source>
        <dbReference type="ARBA" id="ARBA00022801"/>
    </source>
</evidence>
<evidence type="ECO:0000256" key="4">
    <source>
        <dbReference type="ARBA" id="ARBA00022723"/>
    </source>
</evidence>
<gene>
    <name evidence="10" type="ORF">Fadolivirus_1_532</name>
</gene>
<comment type="cofactor">
    <cofactor evidence="1">
        <name>Mn(2+)</name>
        <dbReference type="ChEBI" id="CHEBI:29035"/>
    </cofactor>
</comment>
<dbReference type="Pfam" id="PF03372">
    <property type="entry name" value="Exo_endo_phos"/>
    <property type="match status" value="1"/>
</dbReference>
<keyword evidence="10" id="KW-0255">Endonuclease</keyword>
<dbReference type="Gene3D" id="3.60.10.10">
    <property type="entry name" value="Endonuclease/exonuclease/phosphatase"/>
    <property type="match status" value="1"/>
</dbReference>
<dbReference type="Proteomes" id="UP001162001">
    <property type="component" value="Segment"/>
</dbReference>
<evidence type="ECO:0000256" key="1">
    <source>
        <dbReference type="ARBA" id="ARBA00001936"/>
    </source>
</evidence>
<keyword evidence="7" id="KW-0460">Magnesium</keyword>
<reference evidence="10 11" key="1">
    <citation type="submission" date="2020-04" db="EMBL/GenBank/DDBJ databases">
        <title>Advantages and limits of metagenomic assembly and binning of a giant virus.</title>
        <authorList>
            <person name="Schulz F."/>
            <person name="Andreani J."/>
            <person name="Francis R."/>
            <person name="Boudjemaa H."/>
            <person name="Bou Khalil J.Y."/>
            <person name="Lee J."/>
            <person name="La Scola B."/>
            <person name="Woyke T."/>
        </authorList>
    </citation>
    <scope>NUCLEOTIDE SEQUENCE [LARGE SCALE GENOMIC DNA]</scope>
    <source>
        <strain evidence="10 11">FV1/VV64</strain>
    </source>
</reference>
<keyword evidence="8" id="KW-0234">DNA repair</keyword>
<keyword evidence="6" id="KW-0378">Hydrolase</keyword>
<evidence type="ECO:0000259" key="9">
    <source>
        <dbReference type="Pfam" id="PF03372"/>
    </source>
</evidence>
<keyword evidence="11" id="KW-1185">Reference proteome</keyword>
<dbReference type="PANTHER" id="PTHR15822:SF4">
    <property type="entry name" value="TYROSYL-DNA PHOSPHODIESTERASE 2"/>
    <property type="match status" value="1"/>
</dbReference>
<evidence type="ECO:0000256" key="5">
    <source>
        <dbReference type="ARBA" id="ARBA00022763"/>
    </source>
</evidence>
<accession>A0A7D3UT24</accession>
<keyword evidence="4" id="KW-0479">Metal-binding</keyword>
<feature type="domain" description="Endonuclease/exonuclease/phosphatase" evidence="9">
    <location>
        <begin position="53"/>
        <end position="267"/>
    </location>
</feature>
<dbReference type="EMBL" id="MT418680">
    <property type="protein sequence ID" value="QKF93990.1"/>
    <property type="molecule type" value="Genomic_DNA"/>
</dbReference>
<dbReference type="GO" id="GO:0004519">
    <property type="term" value="F:endonuclease activity"/>
    <property type="evidence" value="ECO:0007669"/>
    <property type="project" value="UniProtKB-KW"/>
</dbReference>
<evidence type="ECO:0000313" key="10">
    <source>
        <dbReference type="EMBL" id="QKF93990.1"/>
    </source>
</evidence>
<dbReference type="GO" id="GO:0006281">
    <property type="term" value="P:DNA repair"/>
    <property type="evidence" value="ECO:0007669"/>
    <property type="project" value="UniProtKB-KW"/>
</dbReference>
<dbReference type="SUPFAM" id="SSF56219">
    <property type="entry name" value="DNase I-like"/>
    <property type="match status" value="1"/>
</dbReference>
<dbReference type="InterPro" id="IPR036691">
    <property type="entry name" value="Endo/exonu/phosph_ase_sf"/>
</dbReference>
<proteinExistence type="predicted"/>
<dbReference type="PANTHER" id="PTHR15822">
    <property type="entry name" value="TRAF AND TNF RECEPTOR-ASSOCIATED PROTEIN"/>
    <property type="match status" value="1"/>
</dbReference>
<comment type="cofactor">
    <cofactor evidence="2">
        <name>Mg(2+)</name>
        <dbReference type="ChEBI" id="CHEBI:18420"/>
    </cofactor>
</comment>
<evidence type="ECO:0000256" key="2">
    <source>
        <dbReference type="ARBA" id="ARBA00001946"/>
    </source>
</evidence>
<sequence>MAFKITRNLPSNDQITNFYKTHNKNEFNYFRLNDNSLLVCSYNVHGWININANINYMDNFNDIINILGKLNADILVLQEVCMRSKITEDYISDRLKDLGYVDHISVANGGCYINKKGSEFLMVFGKKKFNLKDDIDVTSGRYARHVSIIKYDSLKLLLVHLEIGKRYHHLLTTNPLRKKIEQQNSNMRINELKTVFELHNDIDIIVGDFNFMPIDIESKWLTDNNYTYYGNEDNTTPYNRTDMMFVNNNTKIEVINNTTISCNYSDHLPVLYEINHISH</sequence>
<evidence type="ECO:0000256" key="7">
    <source>
        <dbReference type="ARBA" id="ARBA00022842"/>
    </source>
</evidence>
<keyword evidence="3" id="KW-0540">Nuclease</keyword>
<evidence type="ECO:0000313" key="11">
    <source>
        <dbReference type="Proteomes" id="UP001162001"/>
    </source>
</evidence>
<dbReference type="GO" id="GO:0046872">
    <property type="term" value="F:metal ion binding"/>
    <property type="evidence" value="ECO:0007669"/>
    <property type="project" value="UniProtKB-KW"/>
</dbReference>